<sequence>MTHKGCGTCRDRRILCDRALPTCVQCSKSGRTCQGYGLRLSWPNANDRKRAKVGKLPRARKGGRRVSDPLLVNASSWDIEMHYHLLGLVSDRYTKLVLQAPMPFNPLNLNVREAYLFEYFQCTASRSLTTFGHDPTSVGNLLIRMCLTSNTPSATAVLHSMLALSSLHLYGLQDQAGQLKLSALKALAAASWIDIGPMAAAQHVATGMLLCSFEIHRASCTSGHWRCYIGGVKKIINASSSCLIDPNSDFKVLLDWIYYHDVMSRFSQLHWSSEEDKLIPPACASEYPWANVPPATVFGFDPTIQLLSNVCDAVAARPPPTAPAEKLSEYLSFVNILEWRVRAMPISTPERNGVQRLESAKMTELFQLSMLVYLNKATGNVSEPAIALQQHISRAFKLFSDLAACDRQFPLFVLGCEAETDEERRIVLDLITRTEKSASSRSLFLVTRLIQAIWVQDDLADGELNYMDKLSAMISCCTIMPTFV</sequence>
<dbReference type="SMART" id="SM00066">
    <property type="entry name" value="GAL4"/>
    <property type="match status" value="1"/>
</dbReference>
<dbReference type="GO" id="GO:0000981">
    <property type="term" value="F:DNA-binding transcription factor activity, RNA polymerase II-specific"/>
    <property type="evidence" value="ECO:0007669"/>
    <property type="project" value="InterPro"/>
</dbReference>
<organism evidence="7 8">
    <name type="scientific">Aspergillus steynii IBT 23096</name>
    <dbReference type="NCBI Taxonomy" id="1392250"/>
    <lineage>
        <taxon>Eukaryota</taxon>
        <taxon>Fungi</taxon>
        <taxon>Dikarya</taxon>
        <taxon>Ascomycota</taxon>
        <taxon>Pezizomycotina</taxon>
        <taxon>Eurotiomycetes</taxon>
        <taxon>Eurotiomycetidae</taxon>
        <taxon>Eurotiales</taxon>
        <taxon>Aspergillaceae</taxon>
        <taxon>Aspergillus</taxon>
        <taxon>Aspergillus subgen. Circumdati</taxon>
    </lineage>
</organism>
<comment type="caution">
    <text evidence="7">The sequence shown here is derived from an EMBL/GenBank/DDBJ whole genome shotgun (WGS) entry which is preliminary data.</text>
</comment>
<gene>
    <name evidence="7" type="ORF">P170DRAFT_456280</name>
</gene>
<keyword evidence="3" id="KW-0238">DNA-binding</keyword>
<dbReference type="Gene3D" id="4.10.240.10">
    <property type="entry name" value="Zn(2)-C6 fungal-type DNA-binding domain"/>
    <property type="match status" value="1"/>
</dbReference>
<dbReference type="CDD" id="cd00067">
    <property type="entry name" value="GAL4"/>
    <property type="match status" value="1"/>
</dbReference>
<keyword evidence="4" id="KW-0804">Transcription</keyword>
<dbReference type="PROSITE" id="PS00463">
    <property type="entry name" value="ZN2_CY6_FUNGAL_1"/>
    <property type="match status" value="1"/>
</dbReference>
<dbReference type="PANTHER" id="PTHR37534:SF39">
    <property type="entry name" value="TRANSCRIPTION FACTOR DOMAIN-CONTAINING PROTEIN"/>
    <property type="match status" value="1"/>
</dbReference>
<evidence type="ECO:0000256" key="4">
    <source>
        <dbReference type="ARBA" id="ARBA00023163"/>
    </source>
</evidence>
<feature type="domain" description="Zn(2)-C6 fungal-type" evidence="6">
    <location>
        <begin position="5"/>
        <end position="33"/>
    </location>
</feature>
<dbReference type="GO" id="GO:0005634">
    <property type="term" value="C:nucleus"/>
    <property type="evidence" value="ECO:0007669"/>
    <property type="project" value="UniProtKB-SubCell"/>
</dbReference>
<dbReference type="Pfam" id="PF11951">
    <property type="entry name" value="Fungal_trans_2"/>
    <property type="match status" value="1"/>
</dbReference>
<dbReference type="SUPFAM" id="SSF57701">
    <property type="entry name" value="Zn2/Cys6 DNA-binding domain"/>
    <property type="match status" value="1"/>
</dbReference>
<accession>A0A2I2GA46</accession>
<dbReference type="OrthoDB" id="5130013at2759"/>
<evidence type="ECO:0000256" key="3">
    <source>
        <dbReference type="ARBA" id="ARBA00023125"/>
    </source>
</evidence>
<evidence type="ECO:0000313" key="8">
    <source>
        <dbReference type="Proteomes" id="UP000234275"/>
    </source>
</evidence>
<dbReference type="EMBL" id="MSFO01000004">
    <property type="protein sequence ID" value="PLB49745.1"/>
    <property type="molecule type" value="Genomic_DNA"/>
</dbReference>
<dbReference type="Proteomes" id="UP000234275">
    <property type="component" value="Unassembled WGS sequence"/>
</dbReference>
<dbReference type="GeneID" id="36559304"/>
<dbReference type="VEuPathDB" id="FungiDB:P170DRAFT_456280"/>
<dbReference type="PROSITE" id="PS50048">
    <property type="entry name" value="ZN2_CY6_FUNGAL_2"/>
    <property type="match status" value="1"/>
</dbReference>
<protein>
    <recommendedName>
        <fullName evidence="6">Zn(2)-C6 fungal-type domain-containing protein</fullName>
    </recommendedName>
</protein>
<name>A0A2I2GA46_9EURO</name>
<evidence type="ECO:0000256" key="1">
    <source>
        <dbReference type="ARBA" id="ARBA00004123"/>
    </source>
</evidence>
<dbReference type="RefSeq" id="XP_024705047.1">
    <property type="nucleotide sequence ID" value="XM_024851605.1"/>
</dbReference>
<proteinExistence type="predicted"/>
<dbReference type="STRING" id="1392250.A0A2I2GA46"/>
<dbReference type="InterPro" id="IPR021858">
    <property type="entry name" value="Fun_TF"/>
</dbReference>
<dbReference type="GO" id="GO:0045944">
    <property type="term" value="P:positive regulation of transcription by RNA polymerase II"/>
    <property type="evidence" value="ECO:0007669"/>
    <property type="project" value="TreeGrafter"/>
</dbReference>
<evidence type="ECO:0000256" key="2">
    <source>
        <dbReference type="ARBA" id="ARBA00023015"/>
    </source>
</evidence>
<evidence type="ECO:0000259" key="6">
    <source>
        <dbReference type="PROSITE" id="PS50048"/>
    </source>
</evidence>
<keyword evidence="8" id="KW-1185">Reference proteome</keyword>
<dbReference type="Pfam" id="PF00172">
    <property type="entry name" value="Zn_clus"/>
    <property type="match status" value="1"/>
</dbReference>
<dbReference type="PANTHER" id="PTHR37534">
    <property type="entry name" value="TRANSCRIPTIONAL ACTIVATOR PROTEIN UGA3"/>
    <property type="match status" value="1"/>
</dbReference>
<dbReference type="InterPro" id="IPR001138">
    <property type="entry name" value="Zn2Cys6_DnaBD"/>
</dbReference>
<reference evidence="7 8" key="1">
    <citation type="submission" date="2016-12" db="EMBL/GenBank/DDBJ databases">
        <title>The genomes of Aspergillus section Nigri reveals drivers in fungal speciation.</title>
        <authorList>
            <consortium name="DOE Joint Genome Institute"/>
            <person name="Vesth T.C."/>
            <person name="Nybo J."/>
            <person name="Theobald S."/>
            <person name="Brandl J."/>
            <person name="Frisvad J.C."/>
            <person name="Nielsen K.F."/>
            <person name="Lyhne E.K."/>
            <person name="Kogle M.E."/>
            <person name="Kuo A."/>
            <person name="Riley R."/>
            <person name="Clum A."/>
            <person name="Nolan M."/>
            <person name="Lipzen A."/>
            <person name="Salamov A."/>
            <person name="Henrissat B."/>
            <person name="Wiebenga A."/>
            <person name="De Vries R.P."/>
            <person name="Grigoriev I.V."/>
            <person name="Mortensen U.H."/>
            <person name="Andersen M.R."/>
            <person name="Baker S.E."/>
        </authorList>
    </citation>
    <scope>NUCLEOTIDE SEQUENCE [LARGE SCALE GENOMIC DNA]</scope>
    <source>
        <strain evidence="7 8">IBT 23096</strain>
    </source>
</reference>
<evidence type="ECO:0000256" key="5">
    <source>
        <dbReference type="ARBA" id="ARBA00023242"/>
    </source>
</evidence>
<keyword evidence="5" id="KW-0539">Nucleus</keyword>
<dbReference type="AlphaFoldDB" id="A0A2I2GA46"/>
<dbReference type="InterPro" id="IPR036864">
    <property type="entry name" value="Zn2-C6_fun-type_DNA-bd_sf"/>
</dbReference>
<dbReference type="GO" id="GO:0008270">
    <property type="term" value="F:zinc ion binding"/>
    <property type="evidence" value="ECO:0007669"/>
    <property type="project" value="InterPro"/>
</dbReference>
<dbReference type="GO" id="GO:0000976">
    <property type="term" value="F:transcription cis-regulatory region binding"/>
    <property type="evidence" value="ECO:0007669"/>
    <property type="project" value="TreeGrafter"/>
</dbReference>
<evidence type="ECO:0000313" key="7">
    <source>
        <dbReference type="EMBL" id="PLB49745.1"/>
    </source>
</evidence>
<comment type="subcellular location">
    <subcellularLocation>
        <location evidence="1">Nucleus</location>
    </subcellularLocation>
</comment>
<keyword evidence="2" id="KW-0805">Transcription regulation</keyword>